<dbReference type="AlphaFoldDB" id="A0A9N9FZZ7"/>
<feature type="domain" description="Thioredoxin" evidence="2">
    <location>
        <begin position="11"/>
        <end position="130"/>
    </location>
</feature>
<reference evidence="3" key="1">
    <citation type="submission" date="2021-06" db="EMBL/GenBank/DDBJ databases">
        <authorList>
            <person name="Kallberg Y."/>
            <person name="Tangrot J."/>
            <person name="Rosling A."/>
        </authorList>
    </citation>
    <scope>NUCLEOTIDE SEQUENCE</scope>
    <source>
        <strain evidence="3">MT106</strain>
    </source>
</reference>
<name>A0A9N9FZZ7_9GLOM</name>
<keyword evidence="4" id="KW-1185">Reference proteome</keyword>
<dbReference type="Pfam" id="PF06110">
    <property type="entry name" value="TXD17-like_Trx"/>
    <property type="match status" value="1"/>
</dbReference>
<gene>
    <name evidence="3" type="ORF">AGERDE_LOCUS7834</name>
</gene>
<evidence type="ECO:0000259" key="2">
    <source>
        <dbReference type="Pfam" id="PF06110"/>
    </source>
</evidence>
<dbReference type="GO" id="GO:0005829">
    <property type="term" value="C:cytosol"/>
    <property type="evidence" value="ECO:0007669"/>
    <property type="project" value="TreeGrafter"/>
</dbReference>
<dbReference type="EMBL" id="CAJVPL010001517">
    <property type="protein sequence ID" value="CAG8575036.1"/>
    <property type="molecule type" value="Genomic_DNA"/>
</dbReference>
<dbReference type="PANTHER" id="PTHR12452:SF0">
    <property type="entry name" value="THIOREDOXIN DOMAIN-CONTAINING PROTEIN 17"/>
    <property type="match status" value="1"/>
</dbReference>
<sequence>MVKIIRVTEPEKFNAAIEIANGQKDAVVFVYFFGTEEPSTGQSWSNPLIRSTINQHADSASLSGTEVVLIEAPVGSKSEWRRSPNHVYKKDPRINVSRIPTLVKWTLDAETDTRLVEDECASEDNLKRFVQGKL</sequence>
<dbReference type="Proteomes" id="UP000789831">
    <property type="component" value="Unassembled WGS sequence"/>
</dbReference>
<protein>
    <submittedName>
        <fullName evidence="3">1685_t:CDS:1</fullName>
    </submittedName>
</protein>
<dbReference type="PANTHER" id="PTHR12452">
    <property type="entry name" value="42-9-9 PROTEIN-RELATED"/>
    <property type="match status" value="1"/>
</dbReference>
<evidence type="ECO:0000313" key="4">
    <source>
        <dbReference type="Proteomes" id="UP000789831"/>
    </source>
</evidence>
<comment type="caution">
    <text evidence="3">The sequence shown here is derived from an EMBL/GenBank/DDBJ whole genome shotgun (WGS) entry which is preliminary data.</text>
</comment>
<dbReference type="InterPro" id="IPR045108">
    <property type="entry name" value="TXNDC17-like"/>
</dbReference>
<dbReference type="OrthoDB" id="78947at2759"/>
<dbReference type="GO" id="GO:0047134">
    <property type="term" value="F:protein-disulfide reductase [NAD(P)H] activity"/>
    <property type="evidence" value="ECO:0007669"/>
    <property type="project" value="InterPro"/>
</dbReference>
<dbReference type="InterPro" id="IPR010357">
    <property type="entry name" value="TXNDC17_dom"/>
</dbReference>
<dbReference type="Gene3D" id="3.40.30.10">
    <property type="entry name" value="Glutaredoxin"/>
    <property type="match status" value="1"/>
</dbReference>
<accession>A0A9N9FZZ7</accession>
<comment type="similarity">
    <text evidence="1">Belongs to the thioredoxin family.</text>
</comment>
<evidence type="ECO:0000313" key="3">
    <source>
        <dbReference type="EMBL" id="CAG8575036.1"/>
    </source>
</evidence>
<evidence type="ECO:0000256" key="1">
    <source>
        <dbReference type="ARBA" id="ARBA00008987"/>
    </source>
</evidence>
<proteinExistence type="inferred from homology"/>
<organism evidence="3 4">
    <name type="scientific">Ambispora gerdemannii</name>
    <dbReference type="NCBI Taxonomy" id="144530"/>
    <lineage>
        <taxon>Eukaryota</taxon>
        <taxon>Fungi</taxon>
        <taxon>Fungi incertae sedis</taxon>
        <taxon>Mucoromycota</taxon>
        <taxon>Glomeromycotina</taxon>
        <taxon>Glomeromycetes</taxon>
        <taxon>Archaeosporales</taxon>
        <taxon>Ambisporaceae</taxon>
        <taxon>Ambispora</taxon>
    </lineage>
</organism>